<dbReference type="Proteomes" id="UP000521943">
    <property type="component" value="Unassembled WGS sequence"/>
</dbReference>
<protein>
    <submittedName>
        <fullName evidence="2">Uncharacterized protein</fullName>
    </submittedName>
</protein>
<feature type="signal peptide" evidence="1">
    <location>
        <begin position="1"/>
        <end position="18"/>
    </location>
</feature>
<name>A0A8H6IF15_9AGAR</name>
<evidence type="ECO:0000313" key="3">
    <source>
        <dbReference type="Proteomes" id="UP000521943"/>
    </source>
</evidence>
<reference evidence="2 3" key="1">
    <citation type="submission" date="2020-07" db="EMBL/GenBank/DDBJ databases">
        <title>Comparative genomics of pyrophilous fungi reveals a link between fire events and developmental genes.</title>
        <authorList>
            <consortium name="DOE Joint Genome Institute"/>
            <person name="Steindorff A.S."/>
            <person name="Carver A."/>
            <person name="Calhoun S."/>
            <person name="Stillman K."/>
            <person name="Liu H."/>
            <person name="Lipzen A."/>
            <person name="Pangilinan J."/>
            <person name="Labutti K."/>
            <person name="Bruns T.D."/>
            <person name="Grigoriev I.V."/>
        </authorList>
    </citation>
    <scope>NUCLEOTIDE SEQUENCE [LARGE SCALE GENOMIC DNA]</scope>
    <source>
        <strain evidence="2 3">CBS 144469</strain>
    </source>
</reference>
<sequence>MKMKLELTLLGFLEVSSAALSHNVERDTNYLFGEPASPVYNSRLAPRLDPICSDWSLDLCPSELACCPADYTCQPRSGIAEDSIGKSIPWCCPPAGKVCEDNKACCDPDIYFCCLGSCCPIGKMCHSDGTCAGTAYRPPVNGTSSIPIPPVITSKAPLSTGGGGVQAIPSSSSVAGNGATRAALSLKASYGGLPFIASSVLVSLWLVFM</sequence>
<feature type="chain" id="PRO_5034635756" evidence="1">
    <location>
        <begin position="19"/>
        <end position="209"/>
    </location>
</feature>
<evidence type="ECO:0000313" key="2">
    <source>
        <dbReference type="EMBL" id="KAF6764336.1"/>
    </source>
</evidence>
<gene>
    <name evidence="2" type="ORF">DFP72DRAFT_1059325</name>
</gene>
<dbReference type="AlphaFoldDB" id="A0A8H6IF15"/>
<accession>A0A8H6IF15</accession>
<keyword evidence="1" id="KW-0732">Signal</keyword>
<organism evidence="2 3">
    <name type="scientific">Ephemerocybe angulata</name>
    <dbReference type="NCBI Taxonomy" id="980116"/>
    <lineage>
        <taxon>Eukaryota</taxon>
        <taxon>Fungi</taxon>
        <taxon>Dikarya</taxon>
        <taxon>Basidiomycota</taxon>
        <taxon>Agaricomycotina</taxon>
        <taxon>Agaricomycetes</taxon>
        <taxon>Agaricomycetidae</taxon>
        <taxon>Agaricales</taxon>
        <taxon>Agaricineae</taxon>
        <taxon>Psathyrellaceae</taxon>
        <taxon>Ephemerocybe</taxon>
    </lineage>
</organism>
<keyword evidence="3" id="KW-1185">Reference proteome</keyword>
<evidence type="ECO:0000256" key="1">
    <source>
        <dbReference type="SAM" id="SignalP"/>
    </source>
</evidence>
<proteinExistence type="predicted"/>
<comment type="caution">
    <text evidence="2">The sequence shown here is derived from an EMBL/GenBank/DDBJ whole genome shotgun (WGS) entry which is preliminary data.</text>
</comment>
<dbReference type="EMBL" id="JACGCI010000004">
    <property type="protein sequence ID" value="KAF6764336.1"/>
    <property type="molecule type" value="Genomic_DNA"/>
</dbReference>